<proteinExistence type="predicted"/>
<protein>
    <submittedName>
        <fullName evidence="1">Uncharacterized protein</fullName>
    </submittedName>
</protein>
<dbReference type="EMBL" id="JAPUUL010000621">
    <property type="protein sequence ID" value="KAJ8129941.1"/>
    <property type="molecule type" value="Genomic_DNA"/>
</dbReference>
<evidence type="ECO:0000313" key="1">
    <source>
        <dbReference type="EMBL" id="KAJ8129941.1"/>
    </source>
</evidence>
<evidence type="ECO:0000313" key="2">
    <source>
        <dbReference type="Proteomes" id="UP001153332"/>
    </source>
</evidence>
<dbReference type="Proteomes" id="UP001153332">
    <property type="component" value="Unassembled WGS sequence"/>
</dbReference>
<name>A0ACC2JR37_9PEZI</name>
<sequence length="314" mass="35663">MDKKADSPHVDCRLIAKSGDNTARMKICAVSRDLIEGFARQLKQTYLKTFPVTPDAPPRPNIDDTESDTFSSIPDDLLSVGVSVDEYTGEALQLAKKRNRMRMDDPGSIEARFARSESISCEFRERQNNQFLHEVINQQELHDRIVRLVTMRNLPHQAVEWPELKDLLLCINPMVEDKWVKSRAATPKLISEAYSFHKQKLKTLLQSSETRVHFAFNIWTSPNHMSLMAIVAHFVDRTANMLRKALVALPEVFDHTGETMSQTSLGVLNDCGIVHLLGFVCADNATLNDRALRLLATELQKREDLPKAWDSTLH</sequence>
<accession>A0ACC2JR37</accession>
<keyword evidence="2" id="KW-1185">Reference proteome</keyword>
<gene>
    <name evidence="1" type="ORF">O1611_g3689</name>
</gene>
<comment type="caution">
    <text evidence="1">The sequence shown here is derived from an EMBL/GenBank/DDBJ whole genome shotgun (WGS) entry which is preliminary data.</text>
</comment>
<reference evidence="1" key="1">
    <citation type="submission" date="2022-12" db="EMBL/GenBank/DDBJ databases">
        <title>Genome Sequence of Lasiodiplodia mahajangana.</title>
        <authorList>
            <person name="Buettner E."/>
        </authorList>
    </citation>
    <scope>NUCLEOTIDE SEQUENCE</scope>
    <source>
        <strain evidence="1">VT137</strain>
    </source>
</reference>
<organism evidence="1 2">
    <name type="scientific">Lasiodiplodia mahajangana</name>
    <dbReference type="NCBI Taxonomy" id="1108764"/>
    <lineage>
        <taxon>Eukaryota</taxon>
        <taxon>Fungi</taxon>
        <taxon>Dikarya</taxon>
        <taxon>Ascomycota</taxon>
        <taxon>Pezizomycotina</taxon>
        <taxon>Dothideomycetes</taxon>
        <taxon>Dothideomycetes incertae sedis</taxon>
        <taxon>Botryosphaeriales</taxon>
        <taxon>Botryosphaeriaceae</taxon>
        <taxon>Lasiodiplodia</taxon>
    </lineage>
</organism>